<comment type="caution">
    <text evidence="2">The sequence shown here is derived from an EMBL/GenBank/DDBJ whole genome shotgun (WGS) entry which is preliminary data.</text>
</comment>
<name>A0A1Y3PCF1_9PSED</name>
<dbReference type="EMBL" id="LOHF01000004">
    <property type="protein sequence ID" value="OUM74474.1"/>
    <property type="molecule type" value="Genomic_DNA"/>
</dbReference>
<dbReference type="SMART" id="SM00507">
    <property type="entry name" value="HNHc"/>
    <property type="match status" value="1"/>
</dbReference>
<evidence type="ECO:0000313" key="3">
    <source>
        <dbReference type="Proteomes" id="UP000195440"/>
    </source>
</evidence>
<dbReference type="InterPro" id="IPR002711">
    <property type="entry name" value="HNH"/>
</dbReference>
<feature type="domain" description="HNH nuclease" evidence="1">
    <location>
        <begin position="240"/>
        <end position="298"/>
    </location>
</feature>
<evidence type="ECO:0000259" key="1">
    <source>
        <dbReference type="SMART" id="SM00507"/>
    </source>
</evidence>
<gene>
    <name evidence="2" type="ORF">AUC60_06915</name>
</gene>
<dbReference type="GO" id="GO:0008270">
    <property type="term" value="F:zinc ion binding"/>
    <property type="evidence" value="ECO:0007669"/>
    <property type="project" value="InterPro"/>
</dbReference>
<dbReference type="CDD" id="cd00085">
    <property type="entry name" value="HNHc"/>
    <property type="match status" value="1"/>
</dbReference>
<protein>
    <recommendedName>
        <fullName evidence="1">HNH nuclease domain-containing protein</fullName>
    </recommendedName>
</protein>
<dbReference type="AlphaFoldDB" id="A0A1Y3PCF1"/>
<proteinExistence type="predicted"/>
<dbReference type="InterPro" id="IPR003615">
    <property type="entry name" value="HNH_nuc"/>
</dbReference>
<dbReference type="Proteomes" id="UP000195440">
    <property type="component" value="Unassembled WGS sequence"/>
</dbReference>
<sequence length="322" mass="36561">MDIASIRPIKKQLIIDAVAACGIDVGAWSFKRDGITPVKTPQSNGGFCYEWSFRGVGNTILVLCVWYEELVIVDGVVKFFGNLKKFSDDLIRELEKQRRNQKRTVTDPRINRADHFTQTVRLAYDNETSVRVVIVRGPVRVIEDENKDNDRAIARQLDSEAWNVEFFNADSGEFVLVRSRKPGAGYKDGIREAGAETRFVAGLVVDANWDERNDVVDQFVAEPRDEFYVLNGEKRRRDPNVRRQVLARSKGLCELTGVPGFETENGGTYLETHHIVPLCEGGPDTMENMIALSAEAHRMAHYGRNRDELRSDFIRIIQSILK</sequence>
<dbReference type="Gene3D" id="1.10.30.50">
    <property type="match status" value="1"/>
</dbReference>
<dbReference type="GO" id="GO:0003676">
    <property type="term" value="F:nucleic acid binding"/>
    <property type="evidence" value="ECO:0007669"/>
    <property type="project" value="InterPro"/>
</dbReference>
<accession>A0A1Y3PCF1</accession>
<reference evidence="2 3" key="1">
    <citation type="journal article" date="2017" name="Syst. Appl. Microbiol.">
        <title>Pseudomonas caspiana sp. nov., a citrus pathogen in the Pseudomonas syringae phylogenetic group.</title>
        <authorList>
            <person name="Busquets A."/>
            <person name="Gomila M."/>
            <person name="Beiki F."/>
            <person name="Mulet M."/>
            <person name="Rahimian H."/>
            <person name="Garcia-Valdes E."/>
            <person name="Lalucat J."/>
        </authorList>
    </citation>
    <scope>NUCLEOTIDE SEQUENCE [LARGE SCALE GENOMIC DNA]</scope>
    <source>
        <strain evidence="2 3">FBF102</strain>
    </source>
</reference>
<evidence type="ECO:0000313" key="2">
    <source>
        <dbReference type="EMBL" id="OUM74474.1"/>
    </source>
</evidence>
<organism evidence="2 3">
    <name type="scientific">Pseudomonas caspiana</name>
    <dbReference type="NCBI Taxonomy" id="1451454"/>
    <lineage>
        <taxon>Bacteria</taxon>
        <taxon>Pseudomonadati</taxon>
        <taxon>Pseudomonadota</taxon>
        <taxon>Gammaproteobacteria</taxon>
        <taxon>Pseudomonadales</taxon>
        <taxon>Pseudomonadaceae</taxon>
        <taxon>Pseudomonas</taxon>
    </lineage>
</organism>
<dbReference type="OrthoDB" id="9802640at2"/>
<dbReference type="GO" id="GO:0004519">
    <property type="term" value="F:endonuclease activity"/>
    <property type="evidence" value="ECO:0007669"/>
    <property type="project" value="InterPro"/>
</dbReference>
<dbReference type="Pfam" id="PF01844">
    <property type="entry name" value="HNH"/>
    <property type="match status" value="1"/>
</dbReference>
<dbReference type="RefSeq" id="WP_087265359.1">
    <property type="nucleotide sequence ID" value="NZ_JBJGBV010000017.1"/>
</dbReference>
<keyword evidence="3" id="KW-1185">Reference proteome</keyword>